<dbReference type="FunFam" id="2.60.40.150:FF:000004">
    <property type="entry name" value="RNA helicase, activating signal cointegrator 1"/>
    <property type="match status" value="1"/>
</dbReference>
<dbReference type="InterPro" id="IPR057842">
    <property type="entry name" value="WH_MER3"/>
</dbReference>
<dbReference type="PANTHER" id="PTHR47961">
    <property type="entry name" value="DNA POLYMERASE THETA, PUTATIVE (AFU_ORTHOLOGUE AFUA_1G05260)-RELATED"/>
    <property type="match status" value="1"/>
</dbReference>
<dbReference type="InterPro" id="IPR036388">
    <property type="entry name" value="WH-like_DNA-bd_sf"/>
</dbReference>
<dbReference type="InParanoid" id="A0A6L2PX95"/>
<dbReference type="InterPro" id="IPR050474">
    <property type="entry name" value="Hel308_SKI2-like"/>
</dbReference>
<keyword evidence="3" id="KW-0677">Repeat</keyword>
<dbReference type="SUPFAM" id="SSF52540">
    <property type="entry name" value="P-loop containing nucleoside triphosphate hydrolases"/>
    <property type="match status" value="2"/>
</dbReference>
<reference evidence="12" key="1">
    <citation type="submission" date="2020-01" db="EMBL/GenBank/DDBJ databases">
        <title>Draft genome sequence of the Termite Coptotermes fromosanus.</title>
        <authorList>
            <person name="Itakura S."/>
            <person name="Yosikawa Y."/>
            <person name="Umezawa K."/>
        </authorList>
    </citation>
    <scope>NUCLEOTIDE SEQUENCE [LARGE SCALE GENOMIC DNA]</scope>
</reference>
<dbReference type="InterPro" id="IPR001650">
    <property type="entry name" value="Helicase_C-like"/>
</dbReference>
<dbReference type="SMART" id="SM00973">
    <property type="entry name" value="Sec63"/>
    <property type="match status" value="2"/>
</dbReference>
<dbReference type="Pfam" id="PF00271">
    <property type="entry name" value="Helicase_C"/>
    <property type="match status" value="1"/>
</dbReference>
<dbReference type="Gene3D" id="1.10.150.20">
    <property type="entry name" value="5' to 3' exonuclease, C-terminal subdomain"/>
    <property type="match status" value="1"/>
</dbReference>
<evidence type="ECO:0000256" key="4">
    <source>
        <dbReference type="ARBA" id="ARBA00022741"/>
    </source>
</evidence>
<evidence type="ECO:0008006" key="13">
    <source>
        <dbReference type="Google" id="ProtNLM"/>
    </source>
</evidence>
<dbReference type="SUPFAM" id="SSF81296">
    <property type="entry name" value="E set domains"/>
    <property type="match status" value="1"/>
</dbReference>
<dbReference type="GO" id="GO:0180022">
    <property type="term" value="C:RQC-trigger complex"/>
    <property type="evidence" value="ECO:0007669"/>
    <property type="project" value="UniProtKB-ARBA"/>
</dbReference>
<evidence type="ECO:0000256" key="5">
    <source>
        <dbReference type="ARBA" id="ARBA00022801"/>
    </source>
</evidence>
<dbReference type="InterPro" id="IPR014756">
    <property type="entry name" value="Ig_E-set"/>
</dbReference>
<dbReference type="FunFam" id="3.40.50.300:FF:000198">
    <property type="entry name" value="Activating signal cointegrator 1 complex subunit"/>
    <property type="match status" value="1"/>
</dbReference>
<evidence type="ECO:0000256" key="3">
    <source>
        <dbReference type="ARBA" id="ARBA00022737"/>
    </source>
</evidence>
<evidence type="ECO:0000256" key="2">
    <source>
        <dbReference type="ARBA" id="ARBA00022490"/>
    </source>
</evidence>
<dbReference type="GO" id="GO:0005737">
    <property type="term" value="C:cytoplasm"/>
    <property type="evidence" value="ECO:0007669"/>
    <property type="project" value="UniProtKB-SubCell"/>
</dbReference>
<feature type="domain" description="Helicase C-terminal" evidence="10">
    <location>
        <begin position="706"/>
        <end position="897"/>
    </location>
</feature>
<keyword evidence="4" id="KW-0547">Nucleotide-binding</keyword>
<organism evidence="11 12">
    <name type="scientific">Coptotermes formosanus</name>
    <name type="common">Formosan subterranean termite</name>
    <dbReference type="NCBI Taxonomy" id="36987"/>
    <lineage>
        <taxon>Eukaryota</taxon>
        <taxon>Metazoa</taxon>
        <taxon>Ecdysozoa</taxon>
        <taxon>Arthropoda</taxon>
        <taxon>Hexapoda</taxon>
        <taxon>Insecta</taxon>
        <taxon>Pterygota</taxon>
        <taxon>Neoptera</taxon>
        <taxon>Polyneoptera</taxon>
        <taxon>Dictyoptera</taxon>
        <taxon>Blattodea</taxon>
        <taxon>Blattoidea</taxon>
        <taxon>Termitoidae</taxon>
        <taxon>Rhinotermitidae</taxon>
        <taxon>Coptotermes</taxon>
    </lineage>
</organism>
<feature type="domain" description="Helicase ATP-binding" evidence="9">
    <location>
        <begin position="494"/>
        <end position="669"/>
    </location>
</feature>
<dbReference type="GO" id="GO:0005524">
    <property type="term" value="F:ATP binding"/>
    <property type="evidence" value="ECO:0007669"/>
    <property type="project" value="UniProtKB-KW"/>
</dbReference>
<dbReference type="Gene3D" id="3.40.50.300">
    <property type="entry name" value="P-loop containing nucleotide triphosphate hydrolases"/>
    <property type="match status" value="2"/>
</dbReference>
<protein>
    <recommendedName>
        <fullName evidence="13">Activating signal cointegrator 1 complex subunit 3</fullName>
    </recommendedName>
</protein>
<dbReference type="OrthoDB" id="5575at2759"/>
<dbReference type="GO" id="GO:0005634">
    <property type="term" value="C:nucleus"/>
    <property type="evidence" value="ECO:0007669"/>
    <property type="project" value="TreeGrafter"/>
</dbReference>
<dbReference type="CDD" id="cd18022">
    <property type="entry name" value="DEXHc_ASCC3_2"/>
    <property type="match status" value="1"/>
</dbReference>
<dbReference type="GO" id="GO:0016787">
    <property type="term" value="F:hydrolase activity"/>
    <property type="evidence" value="ECO:0007669"/>
    <property type="project" value="UniProtKB-KW"/>
</dbReference>
<dbReference type="Pfam" id="PF00270">
    <property type="entry name" value="DEAD"/>
    <property type="match status" value="1"/>
</dbReference>
<dbReference type="InterPro" id="IPR036390">
    <property type="entry name" value="WH_DNA-bd_sf"/>
</dbReference>
<dbReference type="PROSITE" id="PS51192">
    <property type="entry name" value="HELICASE_ATP_BIND_1"/>
    <property type="match status" value="1"/>
</dbReference>
<keyword evidence="2" id="KW-0963">Cytoplasm</keyword>
<evidence type="ECO:0000313" key="12">
    <source>
        <dbReference type="Proteomes" id="UP000502823"/>
    </source>
</evidence>
<dbReference type="InterPro" id="IPR014001">
    <property type="entry name" value="Helicase_ATP-bd"/>
</dbReference>
<evidence type="ECO:0000313" key="11">
    <source>
        <dbReference type="EMBL" id="GFG36230.1"/>
    </source>
</evidence>
<evidence type="ECO:0000256" key="8">
    <source>
        <dbReference type="ARBA" id="ARBA00054527"/>
    </source>
</evidence>
<dbReference type="FunFam" id="3.40.50.300:FF:000231">
    <property type="entry name" value="Activating signal cointegrator 1 complex subunit 3"/>
    <property type="match status" value="1"/>
</dbReference>
<keyword evidence="12" id="KW-1185">Reference proteome</keyword>
<dbReference type="SUPFAM" id="SSF158702">
    <property type="entry name" value="Sec63 N-terminal domain-like"/>
    <property type="match status" value="2"/>
</dbReference>
<dbReference type="FunCoup" id="A0A6L2PX95">
    <property type="interactions" value="1769"/>
</dbReference>
<evidence type="ECO:0000256" key="1">
    <source>
        <dbReference type="ARBA" id="ARBA00004496"/>
    </source>
</evidence>
<dbReference type="InterPro" id="IPR011545">
    <property type="entry name" value="DEAD/DEAH_box_helicase_dom"/>
</dbReference>
<accession>A0A6L2PX95</accession>
<evidence type="ECO:0000256" key="7">
    <source>
        <dbReference type="ARBA" id="ARBA00022840"/>
    </source>
</evidence>
<evidence type="ECO:0000256" key="6">
    <source>
        <dbReference type="ARBA" id="ARBA00022806"/>
    </source>
</evidence>
<comment type="subcellular location">
    <subcellularLocation>
        <location evidence="1">Cytoplasm</location>
    </subcellularLocation>
</comment>
<evidence type="ECO:0000259" key="9">
    <source>
        <dbReference type="PROSITE" id="PS51192"/>
    </source>
</evidence>
<dbReference type="GO" id="GO:0004386">
    <property type="term" value="F:helicase activity"/>
    <property type="evidence" value="ECO:0007669"/>
    <property type="project" value="UniProtKB-KW"/>
</dbReference>
<dbReference type="Gene3D" id="1.10.10.10">
    <property type="entry name" value="Winged helix-like DNA-binding domain superfamily/Winged helix DNA-binding domain"/>
    <property type="match status" value="2"/>
</dbReference>
<keyword evidence="6" id="KW-0347">Helicase</keyword>
<dbReference type="FunFam" id="2.60.40.150:FF:000113">
    <property type="entry name" value="activating signal cointegrator 1 complex subunit 3"/>
    <property type="match status" value="1"/>
</dbReference>
<comment type="caution">
    <text evidence="11">The sequence shown here is derived from an EMBL/GenBank/DDBJ whole genome shotgun (WGS) entry which is preliminary data.</text>
</comment>
<dbReference type="FunFam" id="1.10.150.20:FF:000004">
    <property type="entry name" value="U5 small nuclear ribonucleoprotein helicase"/>
    <property type="match status" value="1"/>
</dbReference>
<sequence length="1351" mass="154540">MNTGSPPTQGLTSHFSVPSLLPTSSLFCLVCWLSFATSFITGIDEGFGGCNAVGVWKQLVTLGTISNVDEAVQWLSYTYLFVRMKINPQCYGINYQDVHEDPSLERKRRELIESAARALDKARMVRFEPRTGDLNVTDLGRTASHFYIKYATVEVFNDHMEEVMTECDILSMMSLSQEFEQLKVRDDELEELDCLTSLYCRVGVKGGSENVHGKVNILLQTFLSHGQVNSFSLMSDQAYVTQNAVRIARALFDIVLRKNNPIMAGRVLALSKMFEQQQWDHDTPMRQFRILGPEVIRKIEDSELSVEKLREMDVNEIGIMLRHAKMGQTVKQCAQAFPLLDIDAVLQPITRTVLRIRLYISANFRWDDKVHGKTSEAFYIWIEDPESNYMYHSELFIMTRKQVFSREAQELVMTIPLNEPLPSQYYVKATSDRWLGSMTCIPLNFQHLVLPERHPPHTDLLELQPLPVTALGDPSLEALYPFEHFNPIQTQIFHCLYHTDNNVLLGAPTGSGKTVAAEIAMFRVFRVYPDSKVVYIAPLKALVRERIEDWKVRLEGKLNRKVVELTGDVSPDIQAISEADVIVTTPEKWDGISRSWQTRNYVRHVALIVIDEIHLLGEDRGPVLEVIVSRTNFIASHTSRTLRIVGLSTALANARDLADWLGIEQMGLYNFRPSVRPVPLEVHISGFPGKHYCPRMATMNRPTFQAIRQHSPAKPVLVFVSSRRQTRLTALDLIAYLAAEDDPKQWLHMSEQEMEQIITGVKDSNLKLTLAFGIGMHHAGLQERDRKTVEELFVHQKIQILIATATLAWGVNFPAHLVVIKGTEYYDGKTHRYVDMPITDVLQMMGRAGRPQFDDHGVAVVLVHDVKKNFYKKFLYEPFPVESSLVEVLPDHLNAEIVAGTVQTKQEALDYLTWTYFFRRLQENPTYYNLETRESEDVNSFLSNLVQRALNLLGEAYCVTVDEDFRGVHPTSMGRIASFYYLSHQTMRHFKDNLRPDLNLEQLLKVLSDAYEYDQLPVRHNEDALNGELAKSCPFSVDPHSLDSPHTKAFLLLQAHFSRLQLPCTDYLTDLKSVLDQTVRILQAMIDVSAERGWLATTLRTQQIMQMVIQARWVQDCPLLTLPHLEAHHIYLFTKKGSQLQTLPGLRSICCKLYTVLADILRAELGEGEIEQVRRVLFNMPVLNVNISIRGWWENKSAEEERHFKQPPTKENWIQVHADQEYTLMVQLERANSARELKVHSPQFPRGKDEGWFLTLGSVETGELMALKRVSAVRSRKNFQQLTFFTPRKTGRLILTLYILSDCYLGLDQQYDLHLDIIPPSLQTQVNSELQDLEYSSDSGNLQGKDVTKCR</sequence>
<evidence type="ECO:0000259" key="10">
    <source>
        <dbReference type="PROSITE" id="PS51194"/>
    </source>
</evidence>
<dbReference type="PANTHER" id="PTHR47961:SF4">
    <property type="entry name" value="ACTIVATING SIGNAL COINTEGRATOR 1 COMPLEX SUBUNIT 3"/>
    <property type="match status" value="1"/>
</dbReference>
<name>A0A6L2PX95_COPFO</name>
<dbReference type="PROSITE" id="PS51194">
    <property type="entry name" value="HELICASE_CTER"/>
    <property type="match status" value="1"/>
</dbReference>
<dbReference type="Proteomes" id="UP000502823">
    <property type="component" value="Unassembled WGS sequence"/>
</dbReference>
<keyword evidence="5" id="KW-0378">Hydrolase</keyword>
<dbReference type="InterPro" id="IPR035892">
    <property type="entry name" value="C2_domain_sf"/>
</dbReference>
<dbReference type="FunFam" id="1.10.10.10:FF:000024">
    <property type="entry name" value="U5 small nuclear ribonucleoprotein helicase"/>
    <property type="match status" value="1"/>
</dbReference>
<comment type="function">
    <text evidence="8">Catalyzes the ATP-dependent unwinding of U4/U6 RNA duplices, an essential step in the assembly of a catalytically active spliceosome. Plays a role in pre-mRNA splicing.</text>
</comment>
<dbReference type="Gene3D" id="1.10.3380.10">
    <property type="entry name" value="Sec63 N-terminal domain-like domain"/>
    <property type="match status" value="2"/>
</dbReference>
<dbReference type="EMBL" id="BLKM01009318">
    <property type="protein sequence ID" value="GFG36230.1"/>
    <property type="molecule type" value="Genomic_DNA"/>
</dbReference>
<gene>
    <name evidence="11" type="ORF">Cfor_00871</name>
</gene>
<dbReference type="SMART" id="SM00487">
    <property type="entry name" value="DEXDc"/>
    <property type="match status" value="1"/>
</dbReference>
<dbReference type="CDD" id="cd18795">
    <property type="entry name" value="SF2_C_Ski2"/>
    <property type="match status" value="1"/>
</dbReference>
<proteinExistence type="predicted"/>
<dbReference type="Gene3D" id="2.60.40.150">
    <property type="entry name" value="C2 domain"/>
    <property type="match status" value="2"/>
</dbReference>
<dbReference type="Pfam" id="PF02889">
    <property type="entry name" value="Sec63"/>
    <property type="match status" value="2"/>
</dbReference>
<dbReference type="SUPFAM" id="SSF46785">
    <property type="entry name" value="Winged helix' DNA-binding domain"/>
    <property type="match status" value="2"/>
</dbReference>
<keyword evidence="7" id="KW-0067">ATP-binding</keyword>
<dbReference type="InterPro" id="IPR004179">
    <property type="entry name" value="Sec63-dom"/>
</dbReference>
<dbReference type="Pfam" id="PF23445">
    <property type="entry name" value="WHD_SNRNP200"/>
    <property type="match status" value="2"/>
</dbReference>
<dbReference type="FunFam" id="1.10.10.10:FF:000012">
    <property type="entry name" value="U5 small nuclear ribonucleoprotein helicase"/>
    <property type="match status" value="1"/>
</dbReference>
<dbReference type="GO" id="GO:0003676">
    <property type="term" value="F:nucleic acid binding"/>
    <property type="evidence" value="ECO:0007669"/>
    <property type="project" value="InterPro"/>
</dbReference>
<dbReference type="InterPro" id="IPR027417">
    <property type="entry name" value="P-loop_NTPase"/>
</dbReference>
<dbReference type="FunFam" id="1.10.3380.10:FF:000001">
    <property type="entry name" value="U5 small nuclear ribonucleoprotein helicase"/>
    <property type="match status" value="1"/>
</dbReference>
<dbReference type="FunFam" id="1.10.3380.10:FF:000002">
    <property type="entry name" value="Activating signal cointegrator 1 complex subunit 3"/>
    <property type="match status" value="1"/>
</dbReference>
<dbReference type="SMART" id="SM00490">
    <property type="entry name" value="HELICc"/>
    <property type="match status" value="1"/>
</dbReference>